<evidence type="ECO:0000313" key="12">
    <source>
        <dbReference type="EMBL" id="NYD86681.1"/>
    </source>
</evidence>
<dbReference type="EC" id="2.7.11.1" evidence="1"/>
<dbReference type="Gene3D" id="3.30.200.20">
    <property type="entry name" value="Phosphorylase Kinase, domain 1"/>
    <property type="match status" value="1"/>
</dbReference>
<keyword evidence="6" id="KW-0067">ATP-binding</keyword>
<sequence length="482" mass="50895">MRTTHGVALGDGRYRLLRRIAVGGMGEVWEAKDDALARPVAVKVLREEYAGDAGFLERFRTEARNSAALSHPNIAALFDYGEQDGSAYLVMELVVGEPLSDLLEREPVLKPRALVPILAQSARGLHAAHVAGVVHRDVKPGNILLARQGKVKITDFGVSLATDQKTMTATGMVMGTAQYLSPEQAVGKAATPLSDLYSLGVVAYEAMAGHRPFTGPTAVDIAVAHVNDPVPPLPSHADKKLGALVMRLLSKEPTERPASGEELAELLDRMAPRTPAGGIPVFTSTPRRAADGRRGEPAGRKPEGAPAPVAGRPAAPHPGDPVPPSYQPSTRRERAGRGEPSRPSGRRAAPPVSGGAHRASQQGPPRSWRDRLPREVGVGGYRVRLPVAVLILVLVTLLGALLADRMIGADGPAGTSMTPTAATVTVTRPVVLPCGTSDQYPRARWSDGMICPEQAQAAAGSDQVGRTWADARAPRATEVKDA</sequence>
<feature type="compositionally biased region" description="Low complexity" evidence="9">
    <location>
        <begin position="341"/>
        <end position="351"/>
    </location>
</feature>
<dbReference type="PROSITE" id="PS00108">
    <property type="entry name" value="PROTEIN_KINASE_ST"/>
    <property type="match status" value="1"/>
</dbReference>
<evidence type="ECO:0000256" key="7">
    <source>
        <dbReference type="ARBA" id="ARBA00047899"/>
    </source>
</evidence>
<feature type="compositionally biased region" description="Basic and acidic residues" evidence="9">
    <location>
        <begin position="288"/>
        <end position="303"/>
    </location>
</feature>
<dbReference type="SUPFAM" id="SSF56112">
    <property type="entry name" value="Protein kinase-like (PK-like)"/>
    <property type="match status" value="1"/>
</dbReference>
<gene>
    <name evidence="12" type="ORF">BKA21_002230</name>
</gene>
<evidence type="ECO:0000256" key="1">
    <source>
        <dbReference type="ARBA" id="ARBA00012513"/>
    </source>
</evidence>
<keyword evidence="3 12" id="KW-0808">Transferase</keyword>
<dbReference type="GO" id="GO:0045717">
    <property type="term" value="P:negative regulation of fatty acid biosynthetic process"/>
    <property type="evidence" value="ECO:0007669"/>
    <property type="project" value="UniProtKB-ARBA"/>
</dbReference>
<feature type="domain" description="Protein kinase" evidence="11">
    <location>
        <begin position="14"/>
        <end position="282"/>
    </location>
</feature>
<dbReference type="PANTHER" id="PTHR43289">
    <property type="entry name" value="MITOGEN-ACTIVATED PROTEIN KINASE KINASE KINASE 20-RELATED"/>
    <property type="match status" value="1"/>
</dbReference>
<keyword evidence="10" id="KW-0812">Transmembrane</keyword>
<comment type="catalytic activity">
    <reaction evidence="8">
        <text>L-seryl-[protein] + ATP = O-phospho-L-seryl-[protein] + ADP + H(+)</text>
        <dbReference type="Rhea" id="RHEA:17989"/>
        <dbReference type="Rhea" id="RHEA-COMP:9863"/>
        <dbReference type="Rhea" id="RHEA-COMP:11604"/>
        <dbReference type="ChEBI" id="CHEBI:15378"/>
        <dbReference type="ChEBI" id="CHEBI:29999"/>
        <dbReference type="ChEBI" id="CHEBI:30616"/>
        <dbReference type="ChEBI" id="CHEBI:83421"/>
        <dbReference type="ChEBI" id="CHEBI:456216"/>
        <dbReference type="EC" id="2.7.11.1"/>
    </reaction>
</comment>
<dbReference type="InterPro" id="IPR000719">
    <property type="entry name" value="Prot_kinase_dom"/>
</dbReference>
<dbReference type="SMART" id="SM00220">
    <property type="entry name" value="S_TKc"/>
    <property type="match status" value="1"/>
</dbReference>
<accession>A0A7Y9FG18</accession>
<evidence type="ECO:0000313" key="13">
    <source>
        <dbReference type="Proteomes" id="UP000577956"/>
    </source>
</evidence>
<dbReference type="InterPro" id="IPR008271">
    <property type="entry name" value="Ser/Thr_kinase_AS"/>
</dbReference>
<dbReference type="Gene3D" id="1.10.510.10">
    <property type="entry name" value="Transferase(Phosphotransferase) domain 1"/>
    <property type="match status" value="1"/>
</dbReference>
<proteinExistence type="predicted"/>
<protein>
    <recommendedName>
        <fullName evidence="1">non-specific serine/threonine protein kinase</fullName>
        <ecNumber evidence="1">2.7.11.1</ecNumber>
    </recommendedName>
</protein>
<comment type="catalytic activity">
    <reaction evidence="7">
        <text>L-threonyl-[protein] + ATP = O-phospho-L-threonyl-[protein] + ADP + H(+)</text>
        <dbReference type="Rhea" id="RHEA:46608"/>
        <dbReference type="Rhea" id="RHEA-COMP:11060"/>
        <dbReference type="Rhea" id="RHEA-COMP:11605"/>
        <dbReference type="ChEBI" id="CHEBI:15378"/>
        <dbReference type="ChEBI" id="CHEBI:30013"/>
        <dbReference type="ChEBI" id="CHEBI:30616"/>
        <dbReference type="ChEBI" id="CHEBI:61977"/>
        <dbReference type="ChEBI" id="CHEBI:456216"/>
        <dbReference type="EC" id="2.7.11.1"/>
    </reaction>
</comment>
<feature type="transmembrane region" description="Helical" evidence="10">
    <location>
        <begin position="383"/>
        <end position="403"/>
    </location>
</feature>
<evidence type="ECO:0000259" key="11">
    <source>
        <dbReference type="PROSITE" id="PS50011"/>
    </source>
</evidence>
<feature type="compositionally biased region" description="Low complexity" evidence="9">
    <location>
        <begin position="304"/>
        <end position="314"/>
    </location>
</feature>
<evidence type="ECO:0000256" key="4">
    <source>
        <dbReference type="ARBA" id="ARBA00022741"/>
    </source>
</evidence>
<comment type="caution">
    <text evidence="12">The sequence shown here is derived from an EMBL/GenBank/DDBJ whole genome shotgun (WGS) entry which is preliminary data.</text>
</comment>
<name>A0A7Y9FG18_9CELL</name>
<dbReference type="GO" id="GO:0005524">
    <property type="term" value="F:ATP binding"/>
    <property type="evidence" value="ECO:0007669"/>
    <property type="project" value="UniProtKB-KW"/>
</dbReference>
<feature type="compositionally biased region" description="Pro residues" evidence="9">
    <location>
        <begin position="315"/>
        <end position="326"/>
    </location>
</feature>
<dbReference type="InterPro" id="IPR011009">
    <property type="entry name" value="Kinase-like_dom_sf"/>
</dbReference>
<dbReference type="Proteomes" id="UP000577956">
    <property type="component" value="Unassembled WGS sequence"/>
</dbReference>
<evidence type="ECO:0000256" key="5">
    <source>
        <dbReference type="ARBA" id="ARBA00022777"/>
    </source>
</evidence>
<organism evidence="12 13">
    <name type="scientific">Cellulomonas oligotrophica</name>
    <dbReference type="NCBI Taxonomy" id="931536"/>
    <lineage>
        <taxon>Bacteria</taxon>
        <taxon>Bacillati</taxon>
        <taxon>Actinomycetota</taxon>
        <taxon>Actinomycetes</taxon>
        <taxon>Micrococcales</taxon>
        <taxon>Cellulomonadaceae</taxon>
        <taxon>Cellulomonas</taxon>
    </lineage>
</organism>
<dbReference type="Pfam" id="PF00069">
    <property type="entry name" value="Pkinase"/>
    <property type="match status" value="1"/>
</dbReference>
<dbReference type="FunFam" id="1.10.510.10:FF:000021">
    <property type="entry name" value="Serine/threonine protein kinase"/>
    <property type="match status" value="1"/>
</dbReference>
<reference evidence="12 13" key="1">
    <citation type="submission" date="2020-07" db="EMBL/GenBank/DDBJ databases">
        <title>Sequencing the genomes of 1000 actinobacteria strains.</title>
        <authorList>
            <person name="Klenk H.-P."/>
        </authorList>
    </citation>
    <scope>NUCLEOTIDE SEQUENCE [LARGE SCALE GENOMIC DNA]</scope>
    <source>
        <strain evidence="12 13">DSM 24482</strain>
    </source>
</reference>
<feature type="compositionally biased region" description="Basic and acidic residues" evidence="9">
    <location>
        <begin position="330"/>
        <end position="340"/>
    </location>
</feature>
<dbReference type="FunFam" id="3.30.200.20:FF:000035">
    <property type="entry name" value="Serine/threonine protein kinase Stk1"/>
    <property type="match status" value="1"/>
</dbReference>
<evidence type="ECO:0000256" key="8">
    <source>
        <dbReference type="ARBA" id="ARBA00048679"/>
    </source>
</evidence>
<dbReference type="RefSeq" id="WP_140458264.1">
    <property type="nucleotide sequence ID" value="NZ_BAABFI010000001.1"/>
</dbReference>
<dbReference type="PANTHER" id="PTHR43289:SF6">
    <property type="entry name" value="SERINE_THREONINE-PROTEIN KINASE NEKL-3"/>
    <property type="match status" value="1"/>
</dbReference>
<feature type="region of interest" description="Disordered" evidence="9">
    <location>
        <begin position="456"/>
        <end position="482"/>
    </location>
</feature>
<keyword evidence="5 12" id="KW-0418">Kinase</keyword>
<evidence type="ECO:0000256" key="9">
    <source>
        <dbReference type="SAM" id="MobiDB-lite"/>
    </source>
</evidence>
<evidence type="ECO:0000256" key="3">
    <source>
        <dbReference type="ARBA" id="ARBA00022679"/>
    </source>
</evidence>
<evidence type="ECO:0000256" key="10">
    <source>
        <dbReference type="SAM" id="Phobius"/>
    </source>
</evidence>
<keyword evidence="10" id="KW-0472">Membrane</keyword>
<dbReference type="CDD" id="cd14014">
    <property type="entry name" value="STKc_PknB_like"/>
    <property type="match status" value="1"/>
</dbReference>
<feature type="compositionally biased region" description="Basic and acidic residues" evidence="9">
    <location>
        <begin position="472"/>
        <end position="482"/>
    </location>
</feature>
<keyword evidence="10" id="KW-1133">Transmembrane helix</keyword>
<dbReference type="PROSITE" id="PS50011">
    <property type="entry name" value="PROTEIN_KINASE_DOM"/>
    <property type="match status" value="1"/>
</dbReference>
<dbReference type="EMBL" id="JACCBK010000001">
    <property type="protein sequence ID" value="NYD86681.1"/>
    <property type="molecule type" value="Genomic_DNA"/>
</dbReference>
<keyword evidence="2" id="KW-0723">Serine/threonine-protein kinase</keyword>
<evidence type="ECO:0000256" key="6">
    <source>
        <dbReference type="ARBA" id="ARBA00022840"/>
    </source>
</evidence>
<feature type="region of interest" description="Disordered" evidence="9">
    <location>
        <begin position="271"/>
        <end position="372"/>
    </location>
</feature>
<evidence type="ECO:0000256" key="2">
    <source>
        <dbReference type="ARBA" id="ARBA00022527"/>
    </source>
</evidence>
<dbReference type="GO" id="GO:0004674">
    <property type="term" value="F:protein serine/threonine kinase activity"/>
    <property type="evidence" value="ECO:0007669"/>
    <property type="project" value="UniProtKB-KW"/>
</dbReference>
<keyword evidence="4" id="KW-0547">Nucleotide-binding</keyword>
<dbReference type="AlphaFoldDB" id="A0A7Y9FG18"/>